<evidence type="ECO:0000256" key="4">
    <source>
        <dbReference type="ARBA" id="ARBA00022692"/>
    </source>
</evidence>
<keyword evidence="7" id="KW-0406">Ion transport</keyword>
<keyword evidence="6" id="KW-0915">Sodium</keyword>
<name>A0A086JT02_TOXGO</name>
<sequence>MSAHTETMTLGIPLSPTGELVDAVPHATAATEHLHEHAIVMIIASISFIYLLSAVLAGLVGLLPKFRPPITVVLFLAGMSLQPLLEWMQNRVLLQGIRLIGNVDPYLIFFALLPMCLYESSAFVNYHMFKQVLPSSLLLAIPGVAVNIGLVGVFLRYGVSRVYDWPAALMTASIVSATDPVAVIACLRALGAPEKLSSLIDGESLLNDGSAVVFFEVFRSIVIGTYTGVGSSVVLFSQLSFGALGYGLAVAIVLYLWLLTVREFEIVQVTGTIAAVFTVFFTADHFLHVSGVLAVVTLGIFMAAKGSTALQRSIQKLHHESVELLSTLSVQAIFVCGGVIASRLLIQYADTWQEWVELLLLFAVLQTARFAVVFGSWPFITWMGLPLSWKECFIISYGGLRGVICLALGLVVEADPLISPTLREHVGICVAGTVIFTLLINGTTAELAYTRLRLYPISKYRREYLDSVLASIDVSFNRKKNELKDYWLFRGTDVVQAANEALPQFSKGHLDVNGNLHIPTKSFREVLRNPPSCENWNVQAQVTGLAKLESRDFGVPSQLGDWTHGLVSTIKNVKQLTSRQQRSPESRDDQHNPEEVTLVDKEAGQLEKEVHVLHIMFSAMREFYSGMYKRSNIGGTACLLLTSTVDKCHSHLDAQLHDMTTNKKSRKNANNTNVFSFEWEVLLASLRTRYGLWKCLNAMPCDAFDLLKSYLISIIETLYAVVEAHEFVNQSNRKEMEELISQATLMPSDDVVTSAKELLEKLRNTFPVAFSQCLVIIAAHMLLNAKQKVLDEEIERGLVFPEDADKLNEALIEQRMMLERIIR</sequence>
<evidence type="ECO:0000256" key="6">
    <source>
        <dbReference type="ARBA" id="ARBA00023053"/>
    </source>
</evidence>
<feature type="transmembrane region" description="Helical" evidence="11">
    <location>
        <begin position="211"/>
        <end position="229"/>
    </location>
</feature>
<dbReference type="InterPro" id="IPR006153">
    <property type="entry name" value="Cation/H_exchanger_TM"/>
</dbReference>
<feature type="transmembrane region" description="Helical" evidence="11">
    <location>
        <begin position="392"/>
        <end position="413"/>
    </location>
</feature>
<dbReference type="Gene3D" id="6.10.140.1330">
    <property type="match status" value="1"/>
</dbReference>
<evidence type="ECO:0000256" key="11">
    <source>
        <dbReference type="SAM" id="Phobius"/>
    </source>
</evidence>
<gene>
    <name evidence="13" type="ORF">TGDOM2_299060</name>
</gene>
<feature type="region of interest" description="Disordered" evidence="10">
    <location>
        <begin position="575"/>
        <end position="601"/>
    </location>
</feature>
<evidence type="ECO:0000256" key="7">
    <source>
        <dbReference type="ARBA" id="ARBA00023065"/>
    </source>
</evidence>
<feature type="transmembrane region" description="Helical" evidence="11">
    <location>
        <begin position="105"/>
        <end position="125"/>
    </location>
</feature>
<dbReference type="InterPro" id="IPR018422">
    <property type="entry name" value="Cation/H_exchanger_CPA1"/>
</dbReference>
<evidence type="ECO:0000256" key="3">
    <source>
        <dbReference type="ARBA" id="ARBA00022475"/>
    </source>
</evidence>
<dbReference type="GO" id="GO:0015386">
    <property type="term" value="F:potassium:proton antiporter activity"/>
    <property type="evidence" value="ECO:0007669"/>
    <property type="project" value="TreeGrafter"/>
</dbReference>
<dbReference type="GO" id="GO:0098719">
    <property type="term" value="P:sodium ion import across plasma membrane"/>
    <property type="evidence" value="ECO:0007669"/>
    <property type="project" value="TreeGrafter"/>
</dbReference>
<evidence type="ECO:0000256" key="10">
    <source>
        <dbReference type="SAM" id="MobiDB-lite"/>
    </source>
</evidence>
<keyword evidence="3" id="KW-1003">Cell membrane</keyword>
<comment type="caution">
    <text evidence="13">The sequence shown here is derived from an EMBL/GenBank/DDBJ whole genome shotgun (WGS) entry which is preliminary data.</text>
</comment>
<dbReference type="Proteomes" id="UP000028837">
    <property type="component" value="Unassembled WGS sequence"/>
</dbReference>
<feature type="transmembrane region" description="Helical" evidence="11">
    <location>
        <begin position="165"/>
        <end position="190"/>
    </location>
</feature>
<evidence type="ECO:0000256" key="5">
    <source>
        <dbReference type="ARBA" id="ARBA00022989"/>
    </source>
</evidence>
<evidence type="ECO:0000256" key="2">
    <source>
        <dbReference type="ARBA" id="ARBA00022448"/>
    </source>
</evidence>
<feature type="transmembrane region" description="Helical" evidence="11">
    <location>
        <begin position="38"/>
        <end position="62"/>
    </location>
</feature>
<keyword evidence="9" id="KW-0739">Sodium transport</keyword>
<feature type="transmembrane region" description="Helical" evidence="11">
    <location>
        <begin position="287"/>
        <end position="304"/>
    </location>
</feature>
<feature type="transmembrane region" description="Helical" evidence="11">
    <location>
        <begin position="324"/>
        <end position="346"/>
    </location>
</feature>
<feature type="compositionally biased region" description="Basic and acidic residues" evidence="10">
    <location>
        <begin position="582"/>
        <end position="601"/>
    </location>
</feature>
<feature type="transmembrane region" description="Helical" evidence="11">
    <location>
        <begin position="69"/>
        <end position="85"/>
    </location>
</feature>
<evidence type="ECO:0000256" key="8">
    <source>
        <dbReference type="ARBA" id="ARBA00023136"/>
    </source>
</evidence>
<keyword evidence="4 11" id="KW-0812">Transmembrane</keyword>
<feature type="transmembrane region" description="Helical" evidence="11">
    <location>
        <begin position="425"/>
        <end position="449"/>
    </location>
</feature>
<dbReference type="PANTHER" id="PTHR10110">
    <property type="entry name" value="SODIUM/HYDROGEN EXCHANGER"/>
    <property type="match status" value="1"/>
</dbReference>
<reference evidence="13 14" key="1">
    <citation type="submission" date="2014-02" db="EMBL/GenBank/DDBJ databases">
        <authorList>
            <person name="Sibley D."/>
            <person name="Venepally P."/>
            <person name="Karamycheva S."/>
            <person name="Hadjithomas M."/>
            <person name="Khan A."/>
            <person name="Brunk B."/>
            <person name="Roos D."/>
            <person name="Caler E."/>
            <person name="Lorenzi H."/>
        </authorList>
    </citation>
    <scope>NUCLEOTIDE SEQUENCE [LARGE SCALE GENOMIC DNA]</scope>
    <source>
        <strain evidence="13 14">GAB2-2007-GAL-DOM2</strain>
    </source>
</reference>
<dbReference type="EMBL" id="AHZU02001181">
    <property type="protein sequence ID" value="KFG35270.1"/>
    <property type="molecule type" value="Genomic_DNA"/>
</dbReference>
<evidence type="ECO:0000256" key="1">
    <source>
        <dbReference type="ARBA" id="ARBA00004651"/>
    </source>
</evidence>
<evidence type="ECO:0000259" key="12">
    <source>
        <dbReference type="Pfam" id="PF00999"/>
    </source>
</evidence>
<dbReference type="GO" id="GO:0005886">
    <property type="term" value="C:plasma membrane"/>
    <property type="evidence" value="ECO:0007669"/>
    <property type="project" value="UniProtKB-SubCell"/>
</dbReference>
<keyword evidence="8 11" id="KW-0472">Membrane</keyword>
<proteinExistence type="predicted"/>
<dbReference type="GO" id="GO:0051453">
    <property type="term" value="P:regulation of intracellular pH"/>
    <property type="evidence" value="ECO:0007669"/>
    <property type="project" value="TreeGrafter"/>
</dbReference>
<feature type="transmembrane region" description="Helical" evidence="11">
    <location>
        <begin position="137"/>
        <end position="159"/>
    </location>
</feature>
<keyword evidence="5 11" id="KW-1133">Transmembrane helix</keyword>
<evidence type="ECO:0000256" key="9">
    <source>
        <dbReference type="ARBA" id="ARBA00023201"/>
    </source>
</evidence>
<protein>
    <submittedName>
        <fullName evidence="13">Sodium/hydrogen exchanger NHE2</fullName>
    </submittedName>
</protein>
<feature type="transmembrane region" description="Helical" evidence="11">
    <location>
        <begin position="358"/>
        <end position="380"/>
    </location>
</feature>
<organism evidence="13 14">
    <name type="scientific">Toxoplasma gondii GAB2-2007-GAL-DOM2</name>
    <dbReference type="NCBI Taxonomy" id="1130820"/>
    <lineage>
        <taxon>Eukaryota</taxon>
        <taxon>Sar</taxon>
        <taxon>Alveolata</taxon>
        <taxon>Apicomplexa</taxon>
        <taxon>Conoidasida</taxon>
        <taxon>Coccidia</taxon>
        <taxon>Eucoccidiorida</taxon>
        <taxon>Eimeriorina</taxon>
        <taxon>Sarcocystidae</taxon>
        <taxon>Toxoplasma</taxon>
    </lineage>
</organism>
<dbReference type="PANTHER" id="PTHR10110:SF86">
    <property type="entry name" value="SODIUM_HYDROGEN EXCHANGER 7"/>
    <property type="match status" value="1"/>
</dbReference>
<accession>A0A086JT02</accession>
<feature type="transmembrane region" description="Helical" evidence="11">
    <location>
        <begin position="235"/>
        <end position="257"/>
    </location>
</feature>
<dbReference type="AlphaFoldDB" id="A0A086JT02"/>
<comment type="subcellular location">
    <subcellularLocation>
        <location evidence="1">Cell membrane</location>
        <topology evidence="1">Multi-pass membrane protein</topology>
    </subcellularLocation>
</comment>
<evidence type="ECO:0000313" key="13">
    <source>
        <dbReference type="EMBL" id="KFG35270.1"/>
    </source>
</evidence>
<evidence type="ECO:0000313" key="14">
    <source>
        <dbReference type="Proteomes" id="UP000028837"/>
    </source>
</evidence>
<dbReference type="Pfam" id="PF00999">
    <property type="entry name" value="Na_H_Exchanger"/>
    <property type="match status" value="1"/>
</dbReference>
<keyword evidence="2" id="KW-0813">Transport</keyword>
<dbReference type="VEuPathDB" id="ToxoDB:TGDOM2_299060"/>
<feature type="transmembrane region" description="Helical" evidence="11">
    <location>
        <begin position="264"/>
        <end position="281"/>
    </location>
</feature>
<feature type="domain" description="Cation/H+ exchanger transmembrane" evidence="12">
    <location>
        <begin position="52"/>
        <end position="445"/>
    </location>
</feature>
<dbReference type="GO" id="GO:0015385">
    <property type="term" value="F:sodium:proton antiporter activity"/>
    <property type="evidence" value="ECO:0007669"/>
    <property type="project" value="InterPro"/>
</dbReference>
<dbReference type="OrthoDB" id="441412at2759"/>